<dbReference type="EMBL" id="JALHLF010000095">
    <property type="protein sequence ID" value="MCJ2184358.1"/>
    <property type="molecule type" value="Genomic_DNA"/>
</dbReference>
<name>A0ABT0BHA3_9SPHN</name>
<feature type="domain" description="Flagellar protein FlgJ N-terminal" evidence="2">
    <location>
        <begin position="60"/>
        <end position="106"/>
    </location>
</feature>
<dbReference type="InterPro" id="IPR019301">
    <property type="entry name" value="Flagellar_prot_FlgJ_N"/>
</dbReference>
<accession>A0ABT0BHA3</accession>
<dbReference type="Pfam" id="PF10135">
    <property type="entry name" value="Rod-binding"/>
    <property type="match status" value="1"/>
</dbReference>
<evidence type="ECO:0000256" key="1">
    <source>
        <dbReference type="SAM" id="MobiDB-lite"/>
    </source>
</evidence>
<dbReference type="RefSeq" id="WP_244023118.1">
    <property type="nucleotide sequence ID" value="NZ_JALHLF010000095.1"/>
</dbReference>
<dbReference type="Proteomes" id="UP001162881">
    <property type="component" value="Unassembled WGS sequence"/>
</dbReference>
<organism evidence="3 4">
    <name type="scientific">Novosphingobium organovorum</name>
    <dbReference type="NCBI Taxonomy" id="2930092"/>
    <lineage>
        <taxon>Bacteria</taxon>
        <taxon>Pseudomonadati</taxon>
        <taxon>Pseudomonadota</taxon>
        <taxon>Alphaproteobacteria</taxon>
        <taxon>Sphingomonadales</taxon>
        <taxon>Sphingomonadaceae</taxon>
        <taxon>Novosphingobium</taxon>
    </lineage>
</organism>
<evidence type="ECO:0000259" key="2">
    <source>
        <dbReference type="Pfam" id="PF10135"/>
    </source>
</evidence>
<keyword evidence="4" id="KW-1185">Reference proteome</keyword>
<comment type="caution">
    <text evidence="3">The sequence shown here is derived from an EMBL/GenBank/DDBJ whole genome shotgun (WGS) entry which is preliminary data.</text>
</comment>
<reference evidence="3" key="1">
    <citation type="submission" date="2022-03" db="EMBL/GenBank/DDBJ databases">
        <title>Identification of a novel bacterium isolated from mangrove sediments.</title>
        <authorList>
            <person name="Pan X."/>
        </authorList>
    </citation>
    <scope>NUCLEOTIDE SEQUENCE</scope>
    <source>
        <strain evidence="3">B1949</strain>
    </source>
</reference>
<feature type="compositionally biased region" description="Polar residues" evidence="1">
    <location>
        <begin position="117"/>
        <end position="132"/>
    </location>
</feature>
<evidence type="ECO:0000313" key="3">
    <source>
        <dbReference type="EMBL" id="MCJ2184358.1"/>
    </source>
</evidence>
<proteinExistence type="predicted"/>
<feature type="region of interest" description="Disordered" evidence="1">
    <location>
        <begin position="111"/>
        <end position="132"/>
    </location>
</feature>
<protein>
    <submittedName>
        <fullName evidence="3">Rod-binding protein</fullName>
    </submittedName>
</protein>
<gene>
    <name evidence="3" type="ORF">MTR62_16905</name>
</gene>
<sequence length="132" mass="13657">MTASLSSASAASSTAAASSSLVLSPELGLASAPEASQREQLAAAARQFEAIFVRQMLAAARKTSFDENGVFSSQAVQTFREMQDERFAEIASQTGALGLATTIEAQLARYLPPESAAPTQAAPSPDTSTKDS</sequence>
<evidence type="ECO:0000313" key="4">
    <source>
        <dbReference type="Proteomes" id="UP001162881"/>
    </source>
</evidence>